<evidence type="ECO:0000313" key="3">
    <source>
        <dbReference type="EMBL" id="OGH93244.1"/>
    </source>
</evidence>
<keyword evidence="1" id="KW-0472">Membrane</keyword>
<dbReference type="PANTHER" id="PTHR46375">
    <property type="entry name" value="KELCH REPEAT AND BTB DOMAIN-CONTAINING PROTEIN 13-RELATED"/>
    <property type="match status" value="1"/>
</dbReference>
<dbReference type="STRING" id="1798705.A2563_01395"/>
<feature type="domain" description="Peptidoglycan binding-like" evidence="2">
    <location>
        <begin position="1093"/>
        <end position="1152"/>
    </location>
</feature>
<evidence type="ECO:0000313" key="4">
    <source>
        <dbReference type="Proteomes" id="UP000176634"/>
    </source>
</evidence>
<dbReference type="Gene3D" id="1.10.101.10">
    <property type="entry name" value="PGBD-like superfamily/PGBD"/>
    <property type="match status" value="2"/>
</dbReference>
<evidence type="ECO:0000259" key="2">
    <source>
        <dbReference type="Pfam" id="PF01471"/>
    </source>
</evidence>
<dbReference type="InterPro" id="IPR036365">
    <property type="entry name" value="PGBD-like_sf"/>
</dbReference>
<feature type="domain" description="Peptidoglycan binding-like" evidence="2">
    <location>
        <begin position="1185"/>
        <end position="1248"/>
    </location>
</feature>
<dbReference type="Pfam" id="PF01471">
    <property type="entry name" value="PG_binding_1"/>
    <property type="match status" value="2"/>
</dbReference>
<dbReference type="EMBL" id="MFRA01000001">
    <property type="protein sequence ID" value="OGH93244.1"/>
    <property type="molecule type" value="Genomic_DNA"/>
</dbReference>
<dbReference type="Proteomes" id="UP000176634">
    <property type="component" value="Unassembled WGS sequence"/>
</dbReference>
<reference evidence="3 4" key="1">
    <citation type="journal article" date="2016" name="Nat. Commun.">
        <title>Thousands of microbial genomes shed light on interconnected biogeochemical processes in an aquifer system.</title>
        <authorList>
            <person name="Anantharaman K."/>
            <person name="Brown C.T."/>
            <person name="Hug L.A."/>
            <person name="Sharon I."/>
            <person name="Castelle C.J."/>
            <person name="Probst A.J."/>
            <person name="Thomas B.C."/>
            <person name="Singh A."/>
            <person name="Wilkins M.J."/>
            <person name="Karaoz U."/>
            <person name="Brodie E.L."/>
            <person name="Williams K.H."/>
            <person name="Hubbard S.S."/>
            <person name="Banfield J.F."/>
        </authorList>
    </citation>
    <scope>NUCLEOTIDE SEQUENCE [LARGE SCALE GENOMIC DNA]</scope>
</reference>
<proteinExistence type="predicted"/>
<protein>
    <recommendedName>
        <fullName evidence="2">Peptidoglycan binding-like domain-containing protein</fullName>
    </recommendedName>
</protein>
<name>A0A1F6PBB0_9BACT</name>
<dbReference type="AlphaFoldDB" id="A0A1F6PBB0"/>
<dbReference type="InterPro" id="IPR036366">
    <property type="entry name" value="PGBDSf"/>
</dbReference>
<sequence length="1254" mass="131578">MDEKRNIAESHYFTVVLFFILTLTVTIIGIFFSIKVIRGAEIINWTQTDWQSGVDSGVIATSASNQTGWTQYSSVTNLSATSSPGDLKLATTSSIATDDGTFSATGLATGGGLSNGTVVSTTVSESGAAASVRLAVNATTSVNIFDSTMPPVPGTVSTGSGMIRNGDDDEIYVIQPGTGFHKYSVSGNSWTTLAVVPGTVGAGSEMIRNGSDNDIYLLQGGGTGIYKYSISDNSWTTLTVVPGTIGNGGTMIRNGSSDDIYVLQGGNATGFYRYSIASDTWSALTVVPATVNTGGTMIRNGSDNDIYVLEGTGSSAFFRYSISDNSWTTLTAAPAVAGNGATMIRNGSDDNFYFIPSSSGGSTAFYSYSIASNTWSTLTVVPAFLSGPASMFRSGSDDYIYLFQGAVTSAFFRYSISGNSWTTLTALPGNTTVSGVMVRNGLDDQIYVLAAAATNGFFKYSVSGNSWEGSGVSSIPAVPGAVGTGSAMIRNGADDDVYVLQGGSATGFYHFSIASNTWNTLTVVPASVSTGASMIRNGSDDNIYVLTGNGTGFYSYSISGNSWATLTVVPASVSTGASMIRNGSDDNIYVLTGNGTGFYSYSISGNSWATLTVVPASVSTGASMIRNGSDNNIYVLRGASTGFYSYSISDNSWTTLTVVPASIGSGSSMIRNGSDDSIYVLRGGSTGFYSYSISGNSWTTLTVVPSTVGAGGSMIRNGSDDDIYILRGNTSNAFYRYSISGNAWTTLVTVPVSVAAGCIMMRNGADHELYILQGNSTSSLWRYLINTTTYSTSGTFTSAVIDTAGAATFGNISWTSALPVSTTLTFATRSGATASPDGTWSDWSTELSNSAGSAIVSPVARYIQYRGTFGTSNTAKTPTLSNFSLAYSAYQLTGNLVSSVFNTGEVDNIMGGISWTEDVSLPTSTTVTVSLRTAASADSLIGSWVDFTNTITNCTKSSSTVSCTIDALPTAFKSGDDDQYFQYKITLTSPDGVASPSVGGVVLSYTQLDAASASAGVAFPVNQLVILIPTASTSSGSATSTQEQIRSKIIEDEALILKMEEAGQKVPIALNLSARDYKGLFTKVFAFGSKNIEVKTLQQFLNVAGFIVAKMGPGSPGNETIFFGKLTEAALAKFQVFNGITIAQGKLDLETRIFIENLSGTMLPQLSNDRVLSPIFTRDLKLKMTGEDVRYLQMFLNSKGFIVAPYGPGSPGNETIFFGKLTEAALAKFKVKNDLQPSSGYLDSNTRSFIKSLR</sequence>
<gene>
    <name evidence="3" type="ORF">A2563_01395</name>
</gene>
<organism evidence="3 4">
    <name type="scientific">Candidatus Magasanikbacteria bacterium RIFOXYD1_FULL_40_23</name>
    <dbReference type="NCBI Taxonomy" id="1798705"/>
    <lineage>
        <taxon>Bacteria</taxon>
        <taxon>Candidatus Magasanikiibacteriota</taxon>
    </lineage>
</organism>
<dbReference type="InterPro" id="IPR052392">
    <property type="entry name" value="Kelch-BTB_domain-containing"/>
</dbReference>
<feature type="transmembrane region" description="Helical" evidence="1">
    <location>
        <begin position="12"/>
        <end position="34"/>
    </location>
</feature>
<comment type="caution">
    <text evidence="3">The sequence shown here is derived from an EMBL/GenBank/DDBJ whole genome shotgun (WGS) entry which is preliminary data.</text>
</comment>
<dbReference type="SUPFAM" id="SSF47090">
    <property type="entry name" value="PGBD-like"/>
    <property type="match status" value="2"/>
</dbReference>
<dbReference type="Gene3D" id="2.120.10.80">
    <property type="entry name" value="Kelch-type beta propeller"/>
    <property type="match status" value="3"/>
</dbReference>
<dbReference type="PANTHER" id="PTHR46375:SF3">
    <property type="entry name" value="KELCH REPEAT AND BTB DOMAIN-CONTAINING PROTEIN 13"/>
    <property type="match status" value="1"/>
</dbReference>
<keyword evidence="1" id="KW-1133">Transmembrane helix</keyword>
<dbReference type="SUPFAM" id="SSF117281">
    <property type="entry name" value="Kelch motif"/>
    <property type="match status" value="3"/>
</dbReference>
<accession>A0A1F6PBB0</accession>
<evidence type="ECO:0000256" key="1">
    <source>
        <dbReference type="SAM" id="Phobius"/>
    </source>
</evidence>
<dbReference type="InterPro" id="IPR002477">
    <property type="entry name" value="Peptidoglycan-bd-like"/>
</dbReference>
<dbReference type="InterPro" id="IPR015915">
    <property type="entry name" value="Kelch-typ_b-propeller"/>
</dbReference>
<keyword evidence="1" id="KW-0812">Transmembrane</keyword>